<evidence type="ECO:0000313" key="2">
    <source>
        <dbReference type="Proteomes" id="UP000034539"/>
    </source>
</evidence>
<dbReference type="InterPro" id="IPR036237">
    <property type="entry name" value="Xyl_isomerase-like_sf"/>
</dbReference>
<accession>A0A0G0SB71</accession>
<organism evidence="1 2">
    <name type="scientific">Candidatus Gottesmanbacteria bacterium GW2011_GWC2_39_8</name>
    <dbReference type="NCBI Taxonomy" id="1618450"/>
    <lineage>
        <taxon>Bacteria</taxon>
        <taxon>Candidatus Gottesmaniibacteriota</taxon>
    </lineage>
</organism>
<gene>
    <name evidence="1" type="ORF">UT63_C0055G0008</name>
</gene>
<sequence>MKLGIKVGLLNLKENLNNIREIPDLEAAEVWYDAGKPEAYKELFKALKDRKIDVGLHYWGRNKDGISANLAYPDKKIINFSIASICHTIDTARENGFQYVNVHPGYEALVGIDFLKEKFHLLSKPKSFKEIISIFLENAHFLDDYGALRQITITFETVPLKVAAIGWYGKSTRDKPEEVYQLGINYLKAAAEAGLYIANDFGHTAADIITQDPKNVWNFLKKSTIFLSSQTRLIHLGFVIPPYNGTDIHDTFENPVFSTTLAVPNRNQMIELLRIFKKKKNLWIIPEPKGNHRKNYYLAKEMLSQI</sequence>
<dbReference type="Proteomes" id="UP000034539">
    <property type="component" value="Unassembled WGS sequence"/>
</dbReference>
<protein>
    <recommendedName>
        <fullName evidence="3">Xylose isomerase-like TIM barrel domain-containing protein</fullName>
    </recommendedName>
</protein>
<comment type="caution">
    <text evidence="1">The sequence shown here is derived from an EMBL/GenBank/DDBJ whole genome shotgun (WGS) entry which is preliminary data.</text>
</comment>
<proteinExistence type="predicted"/>
<evidence type="ECO:0000313" key="1">
    <source>
        <dbReference type="EMBL" id="KKR31990.1"/>
    </source>
</evidence>
<dbReference type="AlphaFoldDB" id="A0A0G0SB71"/>
<dbReference type="SUPFAM" id="SSF51658">
    <property type="entry name" value="Xylose isomerase-like"/>
    <property type="match status" value="1"/>
</dbReference>
<evidence type="ECO:0008006" key="3">
    <source>
        <dbReference type="Google" id="ProtNLM"/>
    </source>
</evidence>
<dbReference type="EMBL" id="LBXN01000055">
    <property type="protein sequence ID" value="KKR31990.1"/>
    <property type="molecule type" value="Genomic_DNA"/>
</dbReference>
<name>A0A0G0SB71_9BACT</name>
<reference evidence="1 2" key="1">
    <citation type="journal article" date="2015" name="Nature">
        <title>rRNA introns, odd ribosomes, and small enigmatic genomes across a large radiation of phyla.</title>
        <authorList>
            <person name="Brown C.T."/>
            <person name="Hug L.A."/>
            <person name="Thomas B.C."/>
            <person name="Sharon I."/>
            <person name="Castelle C.J."/>
            <person name="Singh A."/>
            <person name="Wilkins M.J."/>
            <person name="Williams K.H."/>
            <person name="Banfield J.F."/>
        </authorList>
    </citation>
    <scope>NUCLEOTIDE SEQUENCE [LARGE SCALE GENOMIC DNA]</scope>
</reference>
<dbReference type="Gene3D" id="3.20.20.150">
    <property type="entry name" value="Divalent-metal-dependent TIM barrel enzymes"/>
    <property type="match status" value="1"/>
</dbReference>